<dbReference type="InterPro" id="IPR012337">
    <property type="entry name" value="RNaseH-like_sf"/>
</dbReference>
<organism evidence="4 5">
    <name type="scientific">Melipona bicolor</name>
    <dbReference type="NCBI Taxonomy" id="60889"/>
    <lineage>
        <taxon>Eukaryota</taxon>
        <taxon>Metazoa</taxon>
        <taxon>Ecdysozoa</taxon>
        <taxon>Arthropoda</taxon>
        <taxon>Hexapoda</taxon>
        <taxon>Insecta</taxon>
        <taxon>Pterygota</taxon>
        <taxon>Neoptera</taxon>
        <taxon>Endopterygota</taxon>
        <taxon>Hymenoptera</taxon>
        <taxon>Apocrita</taxon>
        <taxon>Aculeata</taxon>
        <taxon>Apoidea</taxon>
        <taxon>Anthophila</taxon>
        <taxon>Apidae</taxon>
        <taxon>Melipona</taxon>
    </lineage>
</organism>
<evidence type="ECO:0000256" key="3">
    <source>
        <dbReference type="SAM" id="SignalP"/>
    </source>
</evidence>
<dbReference type="PROSITE" id="PS51450">
    <property type="entry name" value="LRR"/>
    <property type="match status" value="3"/>
</dbReference>
<dbReference type="InterPro" id="IPR032675">
    <property type="entry name" value="LRR_dom_sf"/>
</dbReference>
<dbReference type="SMART" id="SM00369">
    <property type="entry name" value="LRR_TYP"/>
    <property type="match status" value="11"/>
</dbReference>
<dbReference type="SUPFAM" id="SSF52058">
    <property type="entry name" value="L domain-like"/>
    <property type="match status" value="1"/>
</dbReference>
<dbReference type="Gene3D" id="3.80.10.10">
    <property type="entry name" value="Ribonuclease Inhibitor"/>
    <property type="match status" value="4"/>
</dbReference>
<dbReference type="FunFam" id="3.80.10.10:FF:001360">
    <property type="entry name" value="Uncharacterized protein"/>
    <property type="match status" value="1"/>
</dbReference>
<dbReference type="InterPro" id="IPR001611">
    <property type="entry name" value="Leu-rich_rpt"/>
</dbReference>
<dbReference type="AlphaFoldDB" id="A0AA40FKV6"/>
<name>A0AA40FKV6_9HYME</name>
<evidence type="ECO:0000256" key="1">
    <source>
        <dbReference type="ARBA" id="ARBA00022614"/>
    </source>
</evidence>
<proteinExistence type="predicted"/>
<dbReference type="PANTHER" id="PTHR45617:SF170">
    <property type="entry name" value="MIP14966P"/>
    <property type="match status" value="1"/>
</dbReference>
<feature type="signal peptide" evidence="3">
    <location>
        <begin position="1"/>
        <end position="22"/>
    </location>
</feature>
<reference evidence="4" key="1">
    <citation type="submission" date="2021-10" db="EMBL/GenBank/DDBJ databases">
        <title>Melipona bicolor Genome sequencing and assembly.</title>
        <authorList>
            <person name="Araujo N.S."/>
            <person name="Arias M.C."/>
        </authorList>
    </citation>
    <scope>NUCLEOTIDE SEQUENCE</scope>
    <source>
        <strain evidence="4">USP_2M_L1-L4_2017</strain>
        <tissue evidence="4">Whole body</tissue>
    </source>
</reference>
<keyword evidence="1" id="KW-0433">Leucine-rich repeat</keyword>
<dbReference type="PRINTS" id="PR00019">
    <property type="entry name" value="LEURICHRPT"/>
</dbReference>
<feature type="chain" id="PRO_5041448313" evidence="3">
    <location>
        <begin position="23"/>
        <end position="703"/>
    </location>
</feature>
<keyword evidence="2" id="KW-0677">Repeat</keyword>
<comment type="caution">
    <text evidence="4">The sequence shown here is derived from an EMBL/GenBank/DDBJ whole genome shotgun (WGS) entry which is preliminary data.</text>
</comment>
<dbReference type="SUPFAM" id="SSF53098">
    <property type="entry name" value="Ribonuclease H-like"/>
    <property type="match status" value="1"/>
</dbReference>
<gene>
    <name evidence="4" type="ORF">K0M31_011076</name>
</gene>
<dbReference type="Pfam" id="PF13855">
    <property type="entry name" value="LRR_8"/>
    <property type="match status" value="4"/>
</dbReference>
<protein>
    <submittedName>
        <fullName evidence="4">Uncharacterized protein</fullName>
    </submittedName>
</protein>
<accession>A0AA40FKV6</accession>
<sequence>MKESSLWTLVWTVSLVTSLTVAQSSVNCPSHSEISPCSCTLKKSGLDIVCEYTDLSHIDDVMRSLKGRTNTVIFYLRLRHNSLPKLQPYVFLGLDIRHLTIHNSSLAKLEESSLSSIGTGLTQLDLSQNSLLSVPSSALKDLQHLLILNLNRNKIKAIHKKAFEGLDTLEILSLYENEISIIEEDAFKGLHKKLRRLNLGGNHLTKVPTQALRTLDMLKKLEMQENRITAIQEGDFEGLKSLDSLGLAHNQLREVPARVFAHLTQLNSLELDGNQITHVDPDAFIGLEVLRNEQDYVKIIVGRSGRKASCKFSQTRYEENVTNYILSSMVPFSTVQMPSFRKIFDDLEIKQSTTPLKHLTRRTLRYFDVYENGLFAAVATVFHPSFKTRWVKYLSSTAQKIIHDSAMQIAKDAINRSHQPQAQQSSVDNFFNFSDDENKSTNTSFRTTDPEIELLQFLKKPCTEDLTTLKAYPTVKKLFLYYNTLLPSSAAVERLFSYATMINLPKYNQNLQYLRLGDNNLHAVPSDALRRLHRLRHLDLKANNITSLPEDAFTGYGDSITFLNLQKNLIKLLPPLVFENLNSLETLNLQNNKLTRIQEEVTENIVDTLRHIDITDNPLICDCELRWYSIWLENLRDKDEERMSRKRTVCLMVNEHREYSVQNIPLERMGCVGKNAGRTSSTGSCRVYVNTMLQLVTTAITML</sequence>
<dbReference type="InterPro" id="IPR003591">
    <property type="entry name" value="Leu-rich_rpt_typical-subtyp"/>
</dbReference>
<evidence type="ECO:0000313" key="4">
    <source>
        <dbReference type="EMBL" id="KAK1120876.1"/>
    </source>
</evidence>
<dbReference type="PANTHER" id="PTHR45617">
    <property type="entry name" value="LEUCINE RICH REPEAT FAMILY PROTEIN"/>
    <property type="match status" value="1"/>
</dbReference>
<evidence type="ECO:0000256" key="2">
    <source>
        <dbReference type="ARBA" id="ARBA00022737"/>
    </source>
</evidence>
<keyword evidence="3" id="KW-0732">Signal</keyword>
<dbReference type="Proteomes" id="UP001177670">
    <property type="component" value="Unassembled WGS sequence"/>
</dbReference>
<dbReference type="SMART" id="SM00365">
    <property type="entry name" value="LRR_SD22"/>
    <property type="match status" value="6"/>
</dbReference>
<keyword evidence="5" id="KW-1185">Reference proteome</keyword>
<evidence type="ECO:0000313" key="5">
    <source>
        <dbReference type="Proteomes" id="UP001177670"/>
    </source>
</evidence>
<dbReference type="EMBL" id="JAHYIQ010000029">
    <property type="protein sequence ID" value="KAK1120876.1"/>
    <property type="molecule type" value="Genomic_DNA"/>
</dbReference>
<dbReference type="FunFam" id="3.80.10.10:FF:001164">
    <property type="entry name" value="GH01279p"/>
    <property type="match status" value="1"/>
</dbReference>